<sequence length="54" mass="6274">MAKHVSTFFTQPLTHKEKGTQRPRLTTFSHNQISRLSLFFINNFSRTCSCIMPS</sequence>
<accession>A0A2P2NVW2</accession>
<protein>
    <submittedName>
        <fullName evidence="2">Uncharacterized protein</fullName>
    </submittedName>
</protein>
<proteinExistence type="predicted"/>
<feature type="region of interest" description="Disordered" evidence="1">
    <location>
        <begin position="1"/>
        <end position="24"/>
    </location>
</feature>
<organism evidence="2">
    <name type="scientific">Rhizophora mucronata</name>
    <name type="common">Asiatic mangrove</name>
    <dbReference type="NCBI Taxonomy" id="61149"/>
    <lineage>
        <taxon>Eukaryota</taxon>
        <taxon>Viridiplantae</taxon>
        <taxon>Streptophyta</taxon>
        <taxon>Embryophyta</taxon>
        <taxon>Tracheophyta</taxon>
        <taxon>Spermatophyta</taxon>
        <taxon>Magnoliopsida</taxon>
        <taxon>eudicotyledons</taxon>
        <taxon>Gunneridae</taxon>
        <taxon>Pentapetalae</taxon>
        <taxon>rosids</taxon>
        <taxon>fabids</taxon>
        <taxon>Malpighiales</taxon>
        <taxon>Rhizophoraceae</taxon>
        <taxon>Rhizophora</taxon>
    </lineage>
</organism>
<evidence type="ECO:0000256" key="1">
    <source>
        <dbReference type="SAM" id="MobiDB-lite"/>
    </source>
</evidence>
<name>A0A2P2NVW2_RHIMU</name>
<evidence type="ECO:0000313" key="2">
    <source>
        <dbReference type="EMBL" id="MBX46656.1"/>
    </source>
</evidence>
<dbReference type="EMBL" id="GGEC01066172">
    <property type="protein sequence ID" value="MBX46656.1"/>
    <property type="molecule type" value="Transcribed_RNA"/>
</dbReference>
<reference evidence="2" key="1">
    <citation type="submission" date="2018-02" db="EMBL/GenBank/DDBJ databases">
        <title>Rhizophora mucronata_Transcriptome.</title>
        <authorList>
            <person name="Meera S.P."/>
            <person name="Sreeshan A."/>
            <person name="Augustine A."/>
        </authorList>
    </citation>
    <scope>NUCLEOTIDE SEQUENCE</scope>
    <source>
        <tissue evidence="2">Leaf</tissue>
    </source>
</reference>
<dbReference type="AlphaFoldDB" id="A0A2P2NVW2"/>